<evidence type="ECO:0000313" key="2">
    <source>
        <dbReference type="EMBL" id="KAF2452781.1"/>
    </source>
</evidence>
<reference evidence="2" key="1">
    <citation type="journal article" date="2020" name="Stud. Mycol.">
        <title>101 Dothideomycetes genomes: a test case for predicting lifestyles and emergence of pathogens.</title>
        <authorList>
            <person name="Haridas S."/>
            <person name="Albert R."/>
            <person name="Binder M."/>
            <person name="Bloem J."/>
            <person name="Labutti K."/>
            <person name="Salamov A."/>
            <person name="Andreopoulos B."/>
            <person name="Baker S."/>
            <person name="Barry K."/>
            <person name="Bills G."/>
            <person name="Bluhm B."/>
            <person name="Cannon C."/>
            <person name="Castanera R."/>
            <person name="Culley D."/>
            <person name="Daum C."/>
            <person name="Ezra D."/>
            <person name="Gonzalez J."/>
            <person name="Henrissat B."/>
            <person name="Kuo A."/>
            <person name="Liang C."/>
            <person name="Lipzen A."/>
            <person name="Lutzoni F."/>
            <person name="Magnuson J."/>
            <person name="Mondo S."/>
            <person name="Nolan M."/>
            <person name="Ohm R."/>
            <person name="Pangilinan J."/>
            <person name="Park H.-J."/>
            <person name="Ramirez L."/>
            <person name="Alfaro M."/>
            <person name="Sun H."/>
            <person name="Tritt A."/>
            <person name="Yoshinaga Y."/>
            <person name="Zwiers L.-H."/>
            <person name="Turgeon B."/>
            <person name="Goodwin S."/>
            <person name="Spatafora J."/>
            <person name="Crous P."/>
            <person name="Grigoriev I."/>
        </authorList>
    </citation>
    <scope>NUCLEOTIDE SEQUENCE</scope>
    <source>
        <strain evidence="2">ATCC 16933</strain>
    </source>
</reference>
<dbReference type="EMBL" id="MU001703">
    <property type="protein sequence ID" value="KAF2452781.1"/>
    <property type="molecule type" value="Genomic_DNA"/>
</dbReference>
<dbReference type="AlphaFoldDB" id="A0A6A6NM46"/>
<gene>
    <name evidence="2" type="ORF">BDY21DRAFT_357904</name>
</gene>
<keyword evidence="1" id="KW-1133">Transmembrane helix</keyword>
<keyword evidence="1" id="KW-0472">Membrane</keyword>
<feature type="transmembrane region" description="Helical" evidence="1">
    <location>
        <begin position="12"/>
        <end position="31"/>
    </location>
</feature>
<proteinExistence type="predicted"/>
<name>A0A6A6NM46_9PEZI</name>
<feature type="transmembrane region" description="Helical" evidence="1">
    <location>
        <begin position="118"/>
        <end position="139"/>
    </location>
</feature>
<protein>
    <submittedName>
        <fullName evidence="2">Uncharacterized protein</fullName>
    </submittedName>
</protein>
<feature type="non-terminal residue" evidence="2">
    <location>
        <position position="1"/>
    </location>
</feature>
<accession>A0A6A6NM46</accession>
<keyword evidence="1" id="KW-0812">Transmembrane</keyword>
<feature type="transmembrane region" description="Helical" evidence="1">
    <location>
        <begin position="62"/>
        <end position="80"/>
    </location>
</feature>
<evidence type="ECO:0000256" key="1">
    <source>
        <dbReference type="SAM" id="Phobius"/>
    </source>
</evidence>
<dbReference type="Proteomes" id="UP000799766">
    <property type="component" value="Unassembled WGS sequence"/>
</dbReference>
<keyword evidence="3" id="KW-1185">Reference proteome</keyword>
<organism evidence="2 3">
    <name type="scientific">Lineolata rhizophorae</name>
    <dbReference type="NCBI Taxonomy" id="578093"/>
    <lineage>
        <taxon>Eukaryota</taxon>
        <taxon>Fungi</taxon>
        <taxon>Dikarya</taxon>
        <taxon>Ascomycota</taxon>
        <taxon>Pezizomycotina</taxon>
        <taxon>Dothideomycetes</taxon>
        <taxon>Dothideomycetes incertae sedis</taxon>
        <taxon>Lineolatales</taxon>
        <taxon>Lineolataceae</taxon>
        <taxon>Lineolata</taxon>
    </lineage>
</organism>
<sequence length="192" mass="21575">TPLYFFRFRVEDSAGVVLYLPLFLSLLHSILPRHALPLFAFDTCDRRREAGRAHHQLCPLPLLHPPLPFVVQFLAFYFLIRVRDPTLVLLAPSGARVFPLCLHPLTRSFLSTYSPLSPSTSICAGVCVCGYGLSVGVGVDMRGSRERTASMVGHFFVAGTELETRWFWRPFSFRGSSDECGGQDGRTLGRWR</sequence>
<evidence type="ECO:0000313" key="3">
    <source>
        <dbReference type="Proteomes" id="UP000799766"/>
    </source>
</evidence>